<gene>
    <name evidence="1" type="ORF">CDAR_611391</name>
</gene>
<keyword evidence="2" id="KW-1185">Reference proteome</keyword>
<evidence type="ECO:0000313" key="2">
    <source>
        <dbReference type="Proteomes" id="UP001054837"/>
    </source>
</evidence>
<sequence>MPDACKQCRLGFDAGSGINRINSDHCANVFKESAVLSEFLEDALNERAEDDHQDLTTCDALRGVLYQKEFQICDCWAPPKQFNSISELKKRGLHVF</sequence>
<dbReference type="AlphaFoldDB" id="A0AAV4UQL4"/>
<proteinExistence type="predicted"/>
<dbReference type="Proteomes" id="UP001054837">
    <property type="component" value="Unassembled WGS sequence"/>
</dbReference>
<reference evidence="1 2" key="1">
    <citation type="submission" date="2021-06" db="EMBL/GenBank/DDBJ databases">
        <title>Caerostris darwini draft genome.</title>
        <authorList>
            <person name="Kono N."/>
            <person name="Arakawa K."/>
        </authorList>
    </citation>
    <scope>NUCLEOTIDE SEQUENCE [LARGE SCALE GENOMIC DNA]</scope>
</reference>
<name>A0AAV4UQL4_9ARAC</name>
<protein>
    <submittedName>
        <fullName evidence="1">Uncharacterized protein</fullName>
    </submittedName>
</protein>
<organism evidence="1 2">
    <name type="scientific">Caerostris darwini</name>
    <dbReference type="NCBI Taxonomy" id="1538125"/>
    <lineage>
        <taxon>Eukaryota</taxon>
        <taxon>Metazoa</taxon>
        <taxon>Ecdysozoa</taxon>
        <taxon>Arthropoda</taxon>
        <taxon>Chelicerata</taxon>
        <taxon>Arachnida</taxon>
        <taxon>Araneae</taxon>
        <taxon>Araneomorphae</taxon>
        <taxon>Entelegynae</taxon>
        <taxon>Araneoidea</taxon>
        <taxon>Araneidae</taxon>
        <taxon>Caerostris</taxon>
    </lineage>
</organism>
<comment type="caution">
    <text evidence="1">The sequence shown here is derived from an EMBL/GenBank/DDBJ whole genome shotgun (WGS) entry which is preliminary data.</text>
</comment>
<dbReference type="EMBL" id="BPLQ01011732">
    <property type="protein sequence ID" value="GIY59990.1"/>
    <property type="molecule type" value="Genomic_DNA"/>
</dbReference>
<accession>A0AAV4UQL4</accession>
<evidence type="ECO:0000313" key="1">
    <source>
        <dbReference type="EMBL" id="GIY59990.1"/>
    </source>
</evidence>